<dbReference type="RefSeq" id="WP_007462164.1">
    <property type="nucleotide sequence ID" value="NZ_AMZO01000002.1"/>
</dbReference>
<name>L8JJ99_9GAMM</name>
<feature type="region of interest" description="Disordered" evidence="1">
    <location>
        <begin position="22"/>
        <end position="61"/>
    </location>
</feature>
<dbReference type="PATRIC" id="fig|1056511.3.peg.571"/>
<dbReference type="OrthoDB" id="5829325at2"/>
<dbReference type="Proteomes" id="UP000011134">
    <property type="component" value="Unassembled WGS sequence"/>
</dbReference>
<comment type="caution">
    <text evidence="2">The sequence shown here is derived from an EMBL/GenBank/DDBJ whole genome shotgun (WGS) entry which is preliminary data.</text>
</comment>
<sequence>MKKIMLAILTTVVVAGCGSDDGPGPSLGSVGDPNADAGSGSGSAPISVDVSKPPTEVPSDGDELQACVAINSVKLTDLSGHIVELTTKSMNNPEELSSPQCIPADSDIPVDSDGYPQFIVIDLYDVAGIDLVNLIAEQLVPVGEYVSMSLSVLQGSYGDFLDTPYSYVGSLVDKKKMEIVEDLKFEGLNINIDAPKTFTMTFDIRSMIQMVENVYYLKSKGLKLIDNALSGSIWGDVDPSSCPIMDNAYVYMYESDSEQYGDLGSDHEPMMTAKVTENNTYSMPHVPEGEYDVILVCEGLLDLPNLIDLDIDLDGDAPKYTNQYLSHDEDKYLSM</sequence>
<reference evidence="2 3" key="1">
    <citation type="submission" date="2012-12" db="EMBL/GenBank/DDBJ databases">
        <title>Genome Assembly of Photobacterium sp. AK15.</title>
        <authorList>
            <person name="Khatri I."/>
            <person name="Vaidya B."/>
            <person name="Srinivas T.N.R."/>
            <person name="Subramanian S."/>
            <person name="Pinnaka A."/>
        </authorList>
    </citation>
    <scope>NUCLEOTIDE SEQUENCE [LARGE SCALE GENOMIC DNA]</scope>
    <source>
        <strain evidence="2 3">AK15</strain>
    </source>
</reference>
<accession>L8JJ99</accession>
<organism evidence="2 3">
    <name type="scientific">Photobacterium marinum</name>
    <dbReference type="NCBI Taxonomy" id="1056511"/>
    <lineage>
        <taxon>Bacteria</taxon>
        <taxon>Pseudomonadati</taxon>
        <taxon>Pseudomonadota</taxon>
        <taxon>Gammaproteobacteria</taxon>
        <taxon>Vibrionales</taxon>
        <taxon>Vibrionaceae</taxon>
        <taxon>Photobacterium</taxon>
    </lineage>
</organism>
<dbReference type="PROSITE" id="PS51257">
    <property type="entry name" value="PROKAR_LIPOPROTEIN"/>
    <property type="match status" value="1"/>
</dbReference>
<dbReference type="EMBL" id="AMZO01000002">
    <property type="protein sequence ID" value="ELR67569.1"/>
    <property type="molecule type" value="Genomic_DNA"/>
</dbReference>
<evidence type="ECO:0008006" key="4">
    <source>
        <dbReference type="Google" id="ProtNLM"/>
    </source>
</evidence>
<dbReference type="AlphaFoldDB" id="L8JJ99"/>
<evidence type="ECO:0000313" key="3">
    <source>
        <dbReference type="Proteomes" id="UP000011134"/>
    </source>
</evidence>
<keyword evidence="3" id="KW-1185">Reference proteome</keyword>
<proteinExistence type="predicted"/>
<evidence type="ECO:0000313" key="2">
    <source>
        <dbReference type="EMBL" id="ELR67569.1"/>
    </source>
</evidence>
<feature type="compositionally biased region" description="Low complexity" evidence="1">
    <location>
        <begin position="22"/>
        <end position="33"/>
    </location>
</feature>
<gene>
    <name evidence="2" type="ORF">C942_01498</name>
</gene>
<evidence type="ECO:0000256" key="1">
    <source>
        <dbReference type="SAM" id="MobiDB-lite"/>
    </source>
</evidence>
<protein>
    <recommendedName>
        <fullName evidence="4">DUF4382 domain-containing protein</fullName>
    </recommendedName>
</protein>